<dbReference type="Gene3D" id="3.40.140.20">
    <property type="match status" value="2"/>
</dbReference>
<dbReference type="EC" id="2.1.2.3" evidence="10"/>
<dbReference type="SMART" id="SM00851">
    <property type="entry name" value="MGS"/>
    <property type="match status" value="1"/>
</dbReference>
<dbReference type="NCBIfam" id="TIGR00355">
    <property type="entry name" value="purH"/>
    <property type="match status" value="1"/>
</dbReference>
<gene>
    <name evidence="10 12" type="primary">purH</name>
    <name evidence="12" type="ORF">E6H00_10360</name>
</gene>
<evidence type="ECO:0000256" key="10">
    <source>
        <dbReference type="HAMAP-Rule" id="MF_00139"/>
    </source>
</evidence>
<dbReference type="EC" id="3.5.4.10" evidence="10"/>
<comment type="pathway">
    <text evidence="2 10">Purine metabolism; IMP biosynthesis via de novo pathway; 5-formamido-1-(5-phospho-D-ribosyl)imidazole-4-carboxamide from 5-amino-1-(5-phospho-D-ribosyl)imidazole-4-carboxamide (10-formyl THF route): step 1/1.</text>
</comment>
<protein>
    <recommendedName>
        <fullName evidence="10">Bifunctional purine biosynthesis protein PurH</fullName>
    </recommendedName>
    <domain>
        <recommendedName>
            <fullName evidence="10">Phosphoribosylaminoimidazolecarboxamide formyltransferase</fullName>
            <ecNumber evidence="10">2.1.2.3</ecNumber>
        </recommendedName>
        <alternativeName>
            <fullName evidence="10">AICAR transformylase</fullName>
        </alternativeName>
    </domain>
    <domain>
        <recommendedName>
            <fullName evidence="10">IMP cyclohydrolase</fullName>
            <ecNumber evidence="10">3.5.4.10</ecNumber>
        </recommendedName>
        <alternativeName>
            <fullName evidence="10">ATIC</fullName>
        </alternativeName>
        <alternativeName>
            <fullName evidence="10">IMP synthase</fullName>
        </alternativeName>
        <alternativeName>
            <fullName evidence="10">Inosinicase</fullName>
        </alternativeName>
    </domain>
</protein>
<sequence length="539" mass="57092">MKIARALLSVWDKTGIVEFARGLSDLGVEILSTGGTAAALRGAGVAVTDLSEVTGFPEILGGRVKTLHPAVHGGLLAVRGDPRHAAELARHGIRPIDLVAVALYPFEAAARSEAELAGALEQIDIGGVTLLRAAAKNFDGVVVVSRPAQYEDVLAELRRTAEVSRATRLRLAVDAFARTSAYDAAIARYLEGAGGRPEAPRAIEAPSPFPLRLHLAFEKVQDLRYGENPHQRGAFYREPGAAGPSIATARQLSGKPLSFNNIYDLDTALELVREFAEPAAVIVKHAIPCGVGTGETLRDAYLHARDGDPVSAFGGIVALNRRVDEATAEAVAETFLEAVIAPGFAAEAQAALARKKNLRLMDVGALPRPAPTAAAGEHLAGDGPARPGRLDLRRVRGGLLVQDPDTIDLIDERLCVVTSRAPTEREWSDLRFAWTVCRFVRSNAVVFARGRQVVGIGAGQMNRVEPVRLAARQAGERARGAVMASEAFFPFPDAVQEAIKAGITAVIHPGGSVRDADVTAAAEAAGVAMVTTGIRHFRH</sequence>
<feature type="domain" description="MGS-like" evidence="11">
    <location>
        <begin position="1"/>
        <end position="145"/>
    </location>
</feature>
<evidence type="ECO:0000256" key="2">
    <source>
        <dbReference type="ARBA" id="ARBA00004954"/>
    </source>
</evidence>
<dbReference type="FunFam" id="3.40.50.1380:FF:000001">
    <property type="entry name" value="Bifunctional purine biosynthesis protein PurH"/>
    <property type="match status" value="1"/>
</dbReference>
<dbReference type="InterPro" id="IPR011607">
    <property type="entry name" value="MGS-like_dom"/>
</dbReference>
<evidence type="ECO:0000259" key="11">
    <source>
        <dbReference type="PROSITE" id="PS51855"/>
    </source>
</evidence>
<dbReference type="InterPro" id="IPR036914">
    <property type="entry name" value="MGS-like_dom_sf"/>
</dbReference>
<dbReference type="FunFam" id="3.40.140.20:FF:000001">
    <property type="entry name" value="Bifunctional purine biosynthesis protein PurH"/>
    <property type="match status" value="1"/>
</dbReference>
<dbReference type="PIRSF" id="PIRSF000414">
    <property type="entry name" value="AICARFT_IMPCHas"/>
    <property type="match status" value="1"/>
</dbReference>
<dbReference type="Proteomes" id="UP000318509">
    <property type="component" value="Unassembled WGS sequence"/>
</dbReference>
<dbReference type="AlphaFoldDB" id="A0A537K0C3"/>
<dbReference type="NCBIfam" id="NF002049">
    <property type="entry name" value="PRK00881.1"/>
    <property type="match status" value="1"/>
</dbReference>
<dbReference type="HAMAP" id="MF_00139">
    <property type="entry name" value="PurH"/>
    <property type="match status" value="1"/>
</dbReference>
<dbReference type="PANTHER" id="PTHR11692">
    <property type="entry name" value="BIFUNCTIONAL PURINE BIOSYNTHESIS PROTEIN PURH"/>
    <property type="match status" value="1"/>
</dbReference>
<evidence type="ECO:0000313" key="13">
    <source>
        <dbReference type="Proteomes" id="UP000318509"/>
    </source>
</evidence>
<dbReference type="SUPFAM" id="SSF52335">
    <property type="entry name" value="Methylglyoxal synthase-like"/>
    <property type="match status" value="1"/>
</dbReference>
<comment type="similarity">
    <text evidence="3 10">Belongs to the PurH family.</text>
</comment>
<keyword evidence="4 10" id="KW-0808">Transferase</keyword>
<dbReference type="SMART" id="SM00798">
    <property type="entry name" value="AICARFT_IMPCHas"/>
    <property type="match status" value="1"/>
</dbReference>
<comment type="catalytic activity">
    <reaction evidence="9 10">
        <text>IMP + H2O = 5-formamido-1-(5-phospho-D-ribosyl)imidazole-4-carboxamide</text>
        <dbReference type="Rhea" id="RHEA:18445"/>
        <dbReference type="ChEBI" id="CHEBI:15377"/>
        <dbReference type="ChEBI" id="CHEBI:58053"/>
        <dbReference type="ChEBI" id="CHEBI:58467"/>
        <dbReference type="EC" id="3.5.4.10"/>
    </reaction>
</comment>
<keyword evidence="7 10" id="KW-0511">Multifunctional enzyme</keyword>
<comment type="caution">
    <text evidence="12">The sequence shown here is derived from an EMBL/GenBank/DDBJ whole genome shotgun (WGS) entry which is preliminary data.</text>
</comment>
<dbReference type="CDD" id="cd01421">
    <property type="entry name" value="IMPCH"/>
    <property type="match status" value="1"/>
</dbReference>
<dbReference type="SUPFAM" id="SSF53927">
    <property type="entry name" value="Cytidine deaminase-like"/>
    <property type="match status" value="1"/>
</dbReference>
<dbReference type="PANTHER" id="PTHR11692:SF0">
    <property type="entry name" value="BIFUNCTIONAL PURINE BIOSYNTHESIS PROTEIN ATIC"/>
    <property type="match status" value="1"/>
</dbReference>
<reference evidence="12 13" key="1">
    <citation type="journal article" date="2019" name="Nat. Microbiol.">
        <title>Mediterranean grassland soil C-N compound turnover is dependent on rainfall and depth, and is mediated by genomically divergent microorganisms.</title>
        <authorList>
            <person name="Diamond S."/>
            <person name="Andeer P.F."/>
            <person name="Li Z."/>
            <person name="Crits-Christoph A."/>
            <person name="Burstein D."/>
            <person name="Anantharaman K."/>
            <person name="Lane K.R."/>
            <person name="Thomas B.C."/>
            <person name="Pan C."/>
            <person name="Northen T.R."/>
            <person name="Banfield J.F."/>
        </authorList>
    </citation>
    <scope>NUCLEOTIDE SEQUENCE [LARGE SCALE GENOMIC DNA]</scope>
    <source>
        <strain evidence="12">NP_3</strain>
    </source>
</reference>
<dbReference type="UniPathway" id="UPA00074">
    <property type="reaction ID" value="UER00133"/>
</dbReference>
<comment type="domain">
    <text evidence="10">The IMP cyclohydrolase activity resides in the N-terminal region.</text>
</comment>
<proteinExistence type="inferred from homology"/>
<evidence type="ECO:0000256" key="3">
    <source>
        <dbReference type="ARBA" id="ARBA00007667"/>
    </source>
</evidence>
<dbReference type="Gene3D" id="3.40.50.1380">
    <property type="entry name" value="Methylglyoxal synthase-like domain"/>
    <property type="match status" value="1"/>
</dbReference>
<evidence type="ECO:0000256" key="5">
    <source>
        <dbReference type="ARBA" id="ARBA00022755"/>
    </source>
</evidence>
<dbReference type="Pfam" id="PF02142">
    <property type="entry name" value="MGS"/>
    <property type="match status" value="1"/>
</dbReference>
<evidence type="ECO:0000313" key="12">
    <source>
        <dbReference type="EMBL" id="TMI89194.1"/>
    </source>
</evidence>
<dbReference type="GO" id="GO:0005829">
    <property type="term" value="C:cytosol"/>
    <property type="evidence" value="ECO:0007669"/>
    <property type="project" value="TreeGrafter"/>
</dbReference>
<evidence type="ECO:0000256" key="7">
    <source>
        <dbReference type="ARBA" id="ARBA00023268"/>
    </source>
</evidence>
<dbReference type="EMBL" id="VBAK01000128">
    <property type="protein sequence ID" value="TMI89194.1"/>
    <property type="molecule type" value="Genomic_DNA"/>
</dbReference>
<dbReference type="Pfam" id="PF01808">
    <property type="entry name" value="AICARFT_IMPCHas"/>
    <property type="match status" value="1"/>
</dbReference>
<evidence type="ECO:0000256" key="1">
    <source>
        <dbReference type="ARBA" id="ARBA00004844"/>
    </source>
</evidence>
<keyword evidence="6 10" id="KW-0378">Hydrolase</keyword>
<dbReference type="InterPro" id="IPR016193">
    <property type="entry name" value="Cytidine_deaminase-like"/>
</dbReference>
<dbReference type="InterPro" id="IPR024051">
    <property type="entry name" value="AICAR_Tfase_dup_dom_sf"/>
</dbReference>
<dbReference type="GO" id="GO:0006189">
    <property type="term" value="P:'de novo' IMP biosynthetic process"/>
    <property type="evidence" value="ECO:0007669"/>
    <property type="project" value="UniProtKB-UniRule"/>
</dbReference>
<evidence type="ECO:0000256" key="9">
    <source>
        <dbReference type="ARBA" id="ARBA00050687"/>
    </source>
</evidence>
<name>A0A537K0C3_9BACT</name>
<organism evidence="12 13">
    <name type="scientific">Candidatus Segetimicrobium genomatis</name>
    <dbReference type="NCBI Taxonomy" id="2569760"/>
    <lineage>
        <taxon>Bacteria</taxon>
        <taxon>Bacillati</taxon>
        <taxon>Candidatus Sysuimicrobiota</taxon>
        <taxon>Candidatus Sysuimicrobiia</taxon>
        <taxon>Candidatus Sysuimicrobiales</taxon>
        <taxon>Candidatus Segetimicrobiaceae</taxon>
        <taxon>Candidatus Segetimicrobium</taxon>
    </lineage>
</organism>
<dbReference type="GO" id="GO:0003937">
    <property type="term" value="F:IMP cyclohydrolase activity"/>
    <property type="evidence" value="ECO:0007669"/>
    <property type="project" value="UniProtKB-UniRule"/>
</dbReference>
<keyword evidence="5 10" id="KW-0658">Purine biosynthesis</keyword>
<dbReference type="GO" id="GO:0004643">
    <property type="term" value="F:phosphoribosylaminoimidazolecarboxamide formyltransferase activity"/>
    <property type="evidence" value="ECO:0007669"/>
    <property type="project" value="UniProtKB-UniRule"/>
</dbReference>
<dbReference type="InterPro" id="IPR002695">
    <property type="entry name" value="PurH-like"/>
</dbReference>
<evidence type="ECO:0000256" key="4">
    <source>
        <dbReference type="ARBA" id="ARBA00022679"/>
    </source>
</evidence>
<accession>A0A537K0C3</accession>
<evidence type="ECO:0000256" key="8">
    <source>
        <dbReference type="ARBA" id="ARBA00050488"/>
    </source>
</evidence>
<evidence type="ECO:0000256" key="6">
    <source>
        <dbReference type="ARBA" id="ARBA00022801"/>
    </source>
</evidence>
<comment type="pathway">
    <text evidence="1 10">Purine metabolism; IMP biosynthesis via de novo pathway; IMP from 5-formamido-1-(5-phospho-D-ribosyl)imidazole-4-carboxamide: step 1/1.</text>
</comment>
<dbReference type="PROSITE" id="PS51855">
    <property type="entry name" value="MGS"/>
    <property type="match status" value="1"/>
</dbReference>
<comment type="catalytic activity">
    <reaction evidence="8 10">
        <text>(6R)-10-formyltetrahydrofolate + 5-amino-1-(5-phospho-beta-D-ribosyl)imidazole-4-carboxamide = 5-formamido-1-(5-phospho-D-ribosyl)imidazole-4-carboxamide + (6S)-5,6,7,8-tetrahydrofolate</text>
        <dbReference type="Rhea" id="RHEA:22192"/>
        <dbReference type="ChEBI" id="CHEBI:57453"/>
        <dbReference type="ChEBI" id="CHEBI:58467"/>
        <dbReference type="ChEBI" id="CHEBI:58475"/>
        <dbReference type="ChEBI" id="CHEBI:195366"/>
        <dbReference type="EC" id="2.1.2.3"/>
    </reaction>
</comment>